<keyword evidence="3" id="KW-1185">Reference proteome</keyword>
<keyword evidence="1" id="KW-1133">Transmembrane helix</keyword>
<dbReference type="Proteomes" id="UP000437736">
    <property type="component" value="Unassembled WGS sequence"/>
</dbReference>
<name>A0ABW9QZP2_9ACTN</name>
<evidence type="ECO:0000313" key="2">
    <source>
        <dbReference type="EMBL" id="MST33908.1"/>
    </source>
</evidence>
<accession>A0ABW9QZP2</accession>
<dbReference type="Pfam" id="PF11255">
    <property type="entry name" value="DUF3054"/>
    <property type="match status" value="1"/>
</dbReference>
<keyword evidence="1" id="KW-0812">Transmembrane</keyword>
<feature type="transmembrane region" description="Helical" evidence="1">
    <location>
        <begin position="43"/>
        <end position="61"/>
    </location>
</feature>
<evidence type="ECO:0000313" key="3">
    <source>
        <dbReference type="Proteomes" id="UP000437736"/>
    </source>
</evidence>
<gene>
    <name evidence="2" type="ORF">GHK86_14420</name>
</gene>
<protein>
    <submittedName>
        <fullName evidence="2">DUF3054 family protein</fullName>
    </submittedName>
</protein>
<reference evidence="2 3" key="1">
    <citation type="submission" date="2019-11" db="EMBL/GenBank/DDBJ databases">
        <title>Acidiferrimicrobium australis gen. nov., sp. nov., an acidophilic and obligately heterotrophic, member of the Actinobacteria that catalyses dissimilatory oxido- reduction of iron isolated from metal-rich acidic water in Chile.</title>
        <authorList>
            <person name="Gonzalez D."/>
            <person name="Huber K."/>
            <person name="Hedrich S."/>
            <person name="Rojas-Villalobos C."/>
            <person name="Quatrini R."/>
            <person name="Dinamarca M.A."/>
            <person name="Schwarz A."/>
            <person name="Canales C."/>
            <person name="Nancucheo I."/>
        </authorList>
    </citation>
    <scope>NUCLEOTIDE SEQUENCE [LARGE SCALE GENOMIC DNA]</scope>
    <source>
        <strain evidence="2 3">USS-CCA1</strain>
    </source>
</reference>
<dbReference type="InterPro" id="IPR021414">
    <property type="entry name" value="DUF3054"/>
</dbReference>
<keyword evidence="1" id="KW-0472">Membrane</keyword>
<feature type="non-terminal residue" evidence="2">
    <location>
        <position position="83"/>
    </location>
</feature>
<evidence type="ECO:0000256" key="1">
    <source>
        <dbReference type="SAM" id="Phobius"/>
    </source>
</evidence>
<organism evidence="2 3">
    <name type="scientific">Acidiferrimicrobium australe</name>
    <dbReference type="NCBI Taxonomy" id="2664430"/>
    <lineage>
        <taxon>Bacteria</taxon>
        <taxon>Bacillati</taxon>
        <taxon>Actinomycetota</taxon>
        <taxon>Acidimicrobiia</taxon>
        <taxon>Acidimicrobiales</taxon>
        <taxon>Acidimicrobiaceae</taxon>
        <taxon>Acidiferrimicrobium</taxon>
    </lineage>
</organism>
<dbReference type="EMBL" id="WJHE01000766">
    <property type="protein sequence ID" value="MST33908.1"/>
    <property type="molecule type" value="Genomic_DNA"/>
</dbReference>
<comment type="caution">
    <text evidence="2">The sequence shown here is derived from an EMBL/GenBank/DDBJ whole genome shotgun (WGS) entry which is preliminary data.</text>
</comment>
<proteinExistence type="predicted"/>
<feature type="transmembrane region" description="Helical" evidence="1">
    <location>
        <begin position="12"/>
        <end position="31"/>
    </location>
</feature>
<sequence>MARPGASPRWAAAVIDVVVVVAFVAIGRASHHHAESVGGFLGTFWPFAAGLVAGWLVLGWLTGGRLAAGRLAGGRLAVGRLAV</sequence>